<evidence type="ECO:0000256" key="1">
    <source>
        <dbReference type="ARBA" id="ARBA00004651"/>
    </source>
</evidence>
<keyword evidence="4 6" id="KW-1133">Transmembrane helix</keyword>
<evidence type="ECO:0000256" key="3">
    <source>
        <dbReference type="ARBA" id="ARBA00022692"/>
    </source>
</evidence>
<keyword evidence="3 6" id="KW-0812">Transmembrane</keyword>
<dbReference type="GO" id="GO:0015171">
    <property type="term" value="F:amino acid transmembrane transporter activity"/>
    <property type="evidence" value="ECO:0007669"/>
    <property type="project" value="TreeGrafter"/>
</dbReference>
<dbReference type="InterPro" id="IPR001123">
    <property type="entry name" value="LeuE-type"/>
</dbReference>
<feature type="transmembrane region" description="Helical" evidence="6">
    <location>
        <begin position="146"/>
        <end position="166"/>
    </location>
</feature>
<gene>
    <name evidence="7" type="ORF">RJ45_07715</name>
</gene>
<evidence type="ECO:0008006" key="9">
    <source>
        <dbReference type="Google" id="ProtNLM"/>
    </source>
</evidence>
<protein>
    <recommendedName>
        <fullName evidence="9">Lysine transporter LysE</fullName>
    </recommendedName>
</protein>
<feature type="transmembrane region" description="Helical" evidence="6">
    <location>
        <begin position="37"/>
        <end position="62"/>
    </location>
</feature>
<evidence type="ECO:0000313" key="7">
    <source>
        <dbReference type="EMBL" id="KHT64159.1"/>
    </source>
</evidence>
<sequence>MEMMKAILFGIILSLTVGPIAILVLNNGMHHGYMAAVRSAAGAALADYCYALVSFVTGSLLISNLDQYHYQIILLSSWVLIFMGFYMMFNAMKNTKLLARVHRPTKKLGFRSAFYLTLANPIAIIALSAFIGHSTEQVDLSFAMQLAWAVFVGSLIIQCLLALSGFAFKDDDSITFPFYLQLLGGLLICLFGVNNFIELAG</sequence>
<evidence type="ECO:0000256" key="5">
    <source>
        <dbReference type="ARBA" id="ARBA00023136"/>
    </source>
</evidence>
<dbReference type="AlphaFoldDB" id="A0A0B9G6D6"/>
<name>A0A0B9G6D6_9GAMM</name>
<evidence type="ECO:0000256" key="4">
    <source>
        <dbReference type="ARBA" id="ARBA00022989"/>
    </source>
</evidence>
<keyword evidence="5 6" id="KW-0472">Membrane</keyword>
<dbReference type="GO" id="GO:0005886">
    <property type="term" value="C:plasma membrane"/>
    <property type="evidence" value="ECO:0007669"/>
    <property type="project" value="UniProtKB-SubCell"/>
</dbReference>
<organism evidence="7 8">
    <name type="scientific">Photobacterium gaetbulicola</name>
    <dbReference type="NCBI Taxonomy" id="1295392"/>
    <lineage>
        <taxon>Bacteria</taxon>
        <taxon>Pseudomonadati</taxon>
        <taxon>Pseudomonadota</taxon>
        <taxon>Gammaproteobacteria</taxon>
        <taxon>Vibrionales</taxon>
        <taxon>Vibrionaceae</taxon>
        <taxon>Photobacterium</taxon>
    </lineage>
</organism>
<reference evidence="7 8" key="1">
    <citation type="submission" date="2014-12" db="EMBL/GenBank/DDBJ databases">
        <title>Genome sequencing of Photobacterium gaetbulicola AD005a.</title>
        <authorList>
            <person name="Adrian T.G.S."/>
            <person name="Chan K.G."/>
        </authorList>
    </citation>
    <scope>NUCLEOTIDE SEQUENCE [LARGE SCALE GENOMIC DNA]</scope>
    <source>
        <strain evidence="7 8">AD005a</strain>
    </source>
</reference>
<keyword evidence="2" id="KW-1003">Cell membrane</keyword>
<evidence type="ECO:0000256" key="6">
    <source>
        <dbReference type="SAM" id="Phobius"/>
    </source>
</evidence>
<dbReference type="Pfam" id="PF01810">
    <property type="entry name" value="LysE"/>
    <property type="match status" value="1"/>
</dbReference>
<accession>A0A0B9G6D6</accession>
<evidence type="ECO:0000256" key="2">
    <source>
        <dbReference type="ARBA" id="ARBA00022475"/>
    </source>
</evidence>
<proteinExistence type="predicted"/>
<dbReference type="Proteomes" id="UP000031278">
    <property type="component" value="Unassembled WGS sequence"/>
</dbReference>
<dbReference type="PANTHER" id="PTHR30086:SF20">
    <property type="entry name" value="ARGININE EXPORTER PROTEIN ARGO-RELATED"/>
    <property type="match status" value="1"/>
</dbReference>
<evidence type="ECO:0000313" key="8">
    <source>
        <dbReference type="Proteomes" id="UP000031278"/>
    </source>
</evidence>
<feature type="transmembrane region" description="Helical" evidence="6">
    <location>
        <begin position="113"/>
        <end position="134"/>
    </location>
</feature>
<feature type="transmembrane region" description="Helical" evidence="6">
    <location>
        <begin position="6"/>
        <end position="25"/>
    </location>
</feature>
<feature type="transmembrane region" description="Helical" evidence="6">
    <location>
        <begin position="68"/>
        <end position="92"/>
    </location>
</feature>
<comment type="subcellular location">
    <subcellularLocation>
        <location evidence="1">Cell membrane</location>
        <topology evidence="1">Multi-pass membrane protein</topology>
    </subcellularLocation>
</comment>
<comment type="caution">
    <text evidence="7">The sequence shown here is derived from an EMBL/GenBank/DDBJ whole genome shotgun (WGS) entry which is preliminary data.</text>
</comment>
<dbReference type="RefSeq" id="WP_039460390.1">
    <property type="nucleotide sequence ID" value="NZ_JWLZ01000113.1"/>
</dbReference>
<dbReference type="EMBL" id="JWLZ01000113">
    <property type="protein sequence ID" value="KHT64159.1"/>
    <property type="molecule type" value="Genomic_DNA"/>
</dbReference>
<dbReference type="PANTHER" id="PTHR30086">
    <property type="entry name" value="ARGININE EXPORTER PROTEIN ARGO"/>
    <property type="match status" value="1"/>
</dbReference>
<feature type="transmembrane region" description="Helical" evidence="6">
    <location>
        <begin position="178"/>
        <end position="197"/>
    </location>
</feature>